<evidence type="ECO:0000256" key="5">
    <source>
        <dbReference type="SAM" id="MobiDB-lite"/>
    </source>
</evidence>
<dbReference type="EMBL" id="JAAAID010001596">
    <property type="protein sequence ID" value="KAG0009410.1"/>
    <property type="molecule type" value="Genomic_DNA"/>
</dbReference>
<organism evidence="7 8">
    <name type="scientific">Entomortierella chlamydospora</name>
    <dbReference type="NCBI Taxonomy" id="101097"/>
    <lineage>
        <taxon>Eukaryota</taxon>
        <taxon>Fungi</taxon>
        <taxon>Fungi incertae sedis</taxon>
        <taxon>Mucoromycota</taxon>
        <taxon>Mortierellomycotina</taxon>
        <taxon>Mortierellomycetes</taxon>
        <taxon>Mortierellales</taxon>
        <taxon>Mortierellaceae</taxon>
        <taxon>Entomortierella</taxon>
    </lineage>
</organism>
<dbReference type="Pfam" id="PF00096">
    <property type="entry name" value="zf-C2H2"/>
    <property type="match status" value="3"/>
</dbReference>
<dbReference type="Proteomes" id="UP000703661">
    <property type="component" value="Unassembled WGS sequence"/>
</dbReference>
<dbReference type="AlphaFoldDB" id="A0A9P6SX50"/>
<evidence type="ECO:0000256" key="3">
    <source>
        <dbReference type="ARBA" id="ARBA00022833"/>
    </source>
</evidence>
<dbReference type="FunFam" id="3.30.160.60:FF:000511">
    <property type="entry name" value="zinc finger protein 692 isoform X2"/>
    <property type="match status" value="1"/>
</dbReference>
<reference evidence="7" key="1">
    <citation type="journal article" date="2020" name="Fungal Divers.">
        <title>Resolving the Mortierellaceae phylogeny through synthesis of multi-gene phylogenetics and phylogenomics.</title>
        <authorList>
            <person name="Vandepol N."/>
            <person name="Liber J."/>
            <person name="Desiro A."/>
            <person name="Na H."/>
            <person name="Kennedy M."/>
            <person name="Barry K."/>
            <person name="Grigoriev I.V."/>
            <person name="Miller A.N."/>
            <person name="O'Donnell K."/>
            <person name="Stajich J.E."/>
            <person name="Bonito G."/>
        </authorList>
    </citation>
    <scope>NUCLEOTIDE SEQUENCE</scope>
    <source>
        <strain evidence="7">NRRL 2769</strain>
    </source>
</reference>
<evidence type="ECO:0000313" key="7">
    <source>
        <dbReference type="EMBL" id="KAG0009410.1"/>
    </source>
</evidence>
<evidence type="ECO:0000256" key="1">
    <source>
        <dbReference type="ARBA" id="ARBA00022723"/>
    </source>
</evidence>
<evidence type="ECO:0000259" key="6">
    <source>
        <dbReference type="PROSITE" id="PS50157"/>
    </source>
</evidence>
<dbReference type="SUPFAM" id="SSF57667">
    <property type="entry name" value="beta-beta-alpha zinc fingers"/>
    <property type="match status" value="2"/>
</dbReference>
<feature type="compositionally biased region" description="Low complexity" evidence="5">
    <location>
        <begin position="12"/>
        <end position="21"/>
    </location>
</feature>
<comment type="caution">
    <text evidence="7">The sequence shown here is derived from an EMBL/GenBank/DDBJ whole genome shotgun (WGS) entry which is preliminary data.</text>
</comment>
<dbReference type="PROSITE" id="PS50157">
    <property type="entry name" value="ZINC_FINGER_C2H2_2"/>
    <property type="match status" value="3"/>
</dbReference>
<dbReference type="GO" id="GO:0008270">
    <property type="term" value="F:zinc ion binding"/>
    <property type="evidence" value="ECO:0007669"/>
    <property type="project" value="UniProtKB-KW"/>
</dbReference>
<accession>A0A9P6SX50</accession>
<dbReference type="SMART" id="SM00355">
    <property type="entry name" value="ZnF_C2H2"/>
    <property type="match status" value="3"/>
</dbReference>
<dbReference type="GO" id="GO:0000978">
    <property type="term" value="F:RNA polymerase II cis-regulatory region sequence-specific DNA binding"/>
    <property type="evidence" value="ECO:0007669"/>
    <property type="project" value="TreeGrafter"/>
</dbReference>
<sequence>MFSDSSIFNPTSASSAPAASDSSTFIPVSDPIAESVLFHTLFAMPAPINTINQDFCLFDADESSFDYPLFNGANNLPKKQNNNNNNNNNNAAAALNFFNNPLCTPQTPSLDLVATSAVPAAGGLGFDSCSAFLEDSAISHHLIDTPFTPYLDTPSLIDTPLETPFLGLDTDMDAKLASDPAFLPLFSDFGFDFAIEPNMLLPIKVDDITLPSPTLSFLPESAPVSSTKSVDVDFSEEEEDGEFLSSRSAALVSGLKRKTVTDSPSSPKKTRVADLNVKKPAAVKRFSCNQPGCNRRFARLFNLHTHEKTHDPEQARPFTCPESDCGKSFSRKHDLQRHEASVHKGERNFACANCHKPFSRQDGLRRHLAVKGPCSDNAWLAT</sequence>
<protein>
    <recommendedName>
        <fullName evidence="6">C2H2-type domain-containing protein</fullName>
    </recommendedName>
</protein>
<dbReference type="PANTHER" id="PTHR23235">
    <property type="entry name" value="KRUEPPEL-LIKE TRANSCRIPTION FACTOR"/>
    <property type="match status" value="1"/>
</dbReference>
<evidence type="ECO:0000256" key="4">
    <source>
        <dbReference type="PROSITE-ProRule" id="PRU00042"/>
    </source>
</evidence>
<proteinExistence type="predicted"/>
<dbReference type="PROSITE" id="PS00028">
    <property type="entry name" value="ZINC_FINGER_C2H2_1"/>
    <property type="match status" value="2"/>
</dbReference>
<dbReference type="InterPro" id="IPR013087">
    <property type="entry name" value="Znf_C2H2_type"/>
</dbReference>
<evidence type="ECO:0000256" key="2">
    <source>
        <dbReference type="ARBA" id="ARBA00022771"/>
    </source>
</evidence>
<keyword evidence="3" id="KW-0862">Zinc</keyword>
<keyword evidence="8" id="KW-1185">Reference proteome</keyword>
<feature type="domain" description="C2H2-type" evidence="6">
    <location>
        <begin position="318"/>
        <end position="348"/>
    </location>
</feature>
<dbReference type="PANTHER" id="PTHR23235:SF120">
    <property type="entry name" value="KRUPPEL-LIKE FACTOR 15"/>
    <property type="match status" value="1"/>
</dbReference>
<gene>
    <name evidence="7" type="ORF">BGZ80_002415</name>
</gene>
<keyword evidence="1" id="KW-0479">Metal-binding</keyword>
<dbReference type="InterPro" id="IPR036236">
    <property type="entry name" value="Znf_C2H2_sf"/>
</dbReference>
<feature type="compositionally biased region" description="Polar residues" evidence="5">
    <location>
        <begin position="1"/>
        <end position="11"/>
    </location>
</feature>
<dbReference type="GO" id="GO:0000981">
    <property type="term" value="F:DNA-binding transcription factor activity, RNA polymerase II-specific"/>
    <property type="evidence" value="ECO:0007669"/>
    <property type="project" value="TreeGrafter"/>
</dbReference>
<feature type="domain" description="C2H2-type" evidence="6">
    <location>
        <begin position="349"/>
        <end position="367"/>
    </location>
</feature>
<keyword evidence="2 4" id="KW-0863">Zinc-finger</keyword>
<dbReference type="Gene3D" id="3.30.160.60">
    <property type="entry name" value="Classic Zinc Finger"/>
    <property type="match status" value="3"/>
</dbReference>
<evidence type="ECO:0000313" key="8">
    <source>
        <dbReference type="Proteomes" id="UP000703661"/>
    </source>
</evidence>
<name>A0A9P6SX50_9FUNG</name>
<feature type="domain" description="C2H2-type" evidence="6">
    <location>
        <begin position="286"/>
        <end position="315"/>
    </location>
</feature>
<feature type="region of interest" description="Disordered" evidence="5">
    <location>
        <begin position="1"/>
        <end position="21"/>
    </location>
</feature>